<evidence type="ECO:0000256" key="1">
    <source>
        <dbReference type="ARBA" id="ARBA00005953"/>
    </source>
</evidence>
<accession>A0A6S6TUW3</accession>
<dbReference type="SUPFAM" id="SSF54637">
    <property type="entry name" value="Thioesterase/thiol ester dehydrase-isomerase"/>
    <property type="match status" value="1"/>
</dbReference>
<evidence type="ECO:0000313" key="3">
    <source>
        <dbReference type="EMBL" id="CAA6818916.1"/>
    </source>
</evidence>
<proteinExistence type="inferred from homology"/>
<gene>
    <name evidence="3" type="ORF">HELGO_WM17590</name>
</gene>
<comment type="similarity">
    <text evidence="1">Belongs to the 4-hydroxybenzoyl-CoA thioesterase family.</text>
</comment>
<evidence type="ECO:0000256" key="2">
    <source>
        <dbReference type="ARBA" id="ARBA00022801"/>
    </source>
</evidence>
<dbReference type="Gene3D" id="3.10.129.10">
    <property type="entry name" value="Hotdog Thioesterase"/>
    <property type="match status" value="1"/>
</dbReference>
<sequence length="152" mass="17924">MKTIRRGKRRRITGKTLQHTFEQTVKFSEVDSMAVVWHGHYVRFFEDGREAWGKKYGITYLDVKNNNFMIPIVSMHCEHMNPLEYGDTAIIETTFIDTPAAKLFFDYKIYRKRDGALAASGESTQVFLDENRELFLAVPLFYEEWKKKWGLL</sequence>
<protein>
    <submittedName>
        <fullName evidence="3">4-hydroxybenzoyl-CoA thioesterase</fullName>
    </submittedName>
</protein>
<dbReference type="PANTHER" id="PTHR31793">
    <property type="entry name" value="4-HYDROXYBENZOYL-COA THIOESTERASE FAMILY MEMBER"/>
    <property type="match status" value="1"/>
</dbReference>
<name>A0A6S6TUW3_9BACT</name>
<dbReference type="AlphaFoldDB" id="A0A6S6TUW3"/>
<organism evidence="3">
    <name type="scientific">uncultured Aureispira sp</name>
    <dbReference type="NCBI Taxonomy" id="1331704"/>
    <lineage>
        <taxon>Bacteria</taxon>
        <taxon>Pseudomonadati</taxon>
        <taxon>Bacteroidota</taxon>
        <taxon>Saprospiria</taxon>
        <taxon>Saprospirales</taxon>
        <taxon>Saprospiraceae</taxon>
        <taxon>Aureispira</taxon>
        <taxon>environmental samples</taxon>
    </lineage>
</organism>
<dbReference type="InterPro" id="IPR050563">
    <property type="entry name" value="4-hydroxybenzoyl-CoA_TE"/>
</dbReference>
<dbReference type="InterPro" id="IPR029069">
    <property type="entry name" value="HotDog_dom_sf"/>
</dbReference>
<dbReference type="GO" id="GO:0047617">
    <property type="term" value="F:fatty acyl-CoA hydrolase activity"/>
    <property type="evidence" value="ECO:0007669"/>
    <property type="project" value="TreeGrafter"/>
</dbReference>
<keyword evidence="2" id="KW-0378">Hydrolase</keyword>
<dbReference type="CDD" id="cd00586">
    <property type="entry name" value="4HBT"/>
    <property type="match status" value="1"/>
</dbReference>
<reference evidence="3" key="1">
    <citation type="submission" date="2020-01" db="EMBL/GenBank/DDBJ databases">
        <authorList>
            <person name="Meier V. D."/>
            <person name="Meier V D."/>
        </authorList>
    </citation>
    <scope>NUCLEOTIDE SEQUENCE</scope>
    <source>
        <strain evidence="3">HLG_WM_MAG_10</strain>
    </source>
</reference>
<dbReference type="Pfam" id="PF13279">
    <property type="entry name" value="4HBT_2"/>
    <property type="match status" value="1"/>
</dbReference>
<dbReference type="EMBL" id="CACVAQ010000269">
    <property type="protein sequence ID" value="CAA6818916.1"/>
    <property type="molecule type" value="Genomic_DNA"/>
</dbReference>
<dbReference type="PANTHER" id="PTHR31793:SF27">
    <property type="entry name" value="NOVEL THIOESTERASE SUPERFAMILY DOMAIN AND SAPOSIN A-TYPE DOMAIN CONTAINING PROTEIN (0610012H03RIK)"/>
    <property type="match status" value="1"/>
</dbReference>